<dbReference type="Gene3D" id="3.30.70.330">
    <property type="match status" value="1"/>
</dbReference>
<feature type="compositionally biased region" description="Basic and acidic residues" evidence="14">
    <location>
        <begin position="627"/>
        <end position="636"/>
    </location>
</feature>
<dbReference type="EMBL" id="CACSLK010034598">
    <property type="protein sequence ID" value="CAA0842389.1"/>
    <property type="molecule type" value="Genomic_DNA"/>
</dbReference>
<dbReference type="PRINTS" id="PR00463">
    <property type="entry name" value="EP450I"/>
</dbReference>
<evidence type="ECO:0000259" key="15">
    <source>
        <dbReference type="PROSITE" id="PS50102"/>
    </source>
</evidence>
<dbReference type="InterPro" id="IPR035979">
    <property type="entry name" value="RBD_domain_sf"/>
</dbReference>
<evidence type="ECO:0000256" key="1">
    <source>
        <dbReference type="ARBA" id="ARBA00001971"/>
    </source>
</evidence>
<dbReference type="GO" id="GO:0005506">
    <property type="term" value="F:iron ion binding"/>
    <property type="evidence" value="ECO:0007669"/>
    <property type="project" value="InterPro"/>
</dbReference>
<dbReference type="InterPro" id="IPR000504">
    <property type="entry name" value="RRM_dom"/>
</dbReference>
<dbReference type="Proteomes" id="UP001153555">
    <property type="component" value="Unassembled WGS sequence"/>
</dbReference>
<feature type="compositionally biased region" description="Low complexity" evidence="14">
    <location>
        <begin position="720"/>
        <end position="739"/>
    </location>
</feature>
<keyword evidence="13" id="KW-0694">RNA-binding</keyword>
<reference evidence="16" key="1">
    <citation type="submission" date="2019-12" db="EMBL/GenBank/DDBJ databases">
        <authorList>
            <person name="Scholes J."/>
        </authorList>
    </citation>
    <scope>NUCLEOTIDE SEQUENCE</scope>
</reference>
<accession>A0A9N7P151</accession>
<proteinExistence type="inferred from homology"/>
<dbReference type="SUPFAM" id="SSF54928">
    <property type="entry name" value="RNA-binding domain, RBD"/>
    <property type="match status" value="1"/>
</dbReference>
<feature type="compositionally biased region" description="Basic residues" evidence="14">
    <location>
        <begin position="521"/>
        <end position="535"/>
    </location>
</feature>
<evidence type="ECO:0000256" key="13">
    <source>
        <dbReference type="PROSITE-ProRule" id="PRU00176"/>
    </source>
</evidence>
<comment type="caution">
    <text evidence="16">The sequence shown here is derived from an EMBL/GenBank/DDBJ whole genome shotgun (WGS) entry which is preliminary data.</text>
</comment>
<gene>
    <name evidence="16" type="ORF">SHERM_08252</name>
</gene>
<evidence type="ECO:0000256" key="6">
    <source>
        <dbReference type="ARBA" id="ARBA00022723"/>
    </source>
</evidence>
<keyword evidence="9 12" id="KW-0408">Iron</keyword>
<evidence type="ECO:0000256" key="14">
    <source>
        <dbReference type="SAM" id="MobiDB-lite"/>
    </source>
</evidence>
<dbReference type="GO" id="GO:0016710">
    <property type="term" value="F:trans-cinnamate 4-monooxygenase activity"/>
    <property type="evidence" value="ECO:0007669"/>
    <property type="project" value="TreeGrafter"/>
</dbReference>
<comment type="subcellular location">
    <subcellularLocation>
        <location evidence="2">Membrane</location>
        <topology evidence="2">Single-pass membrane protein</topology>
    </subcellularLocation>
</comment>
<comment type="cofactor">
    <cofactor evidence="1 12">
        <name>heme</name>
        <dbReference type="ChEBI" id="CHEBI:30413"/>
    </cofactor>
</comment>
<organism evidence="16 17">
    <name type="scientific">Striga hermonthica</name>
    <name type="common">Purple witchweed</name>
    <name type="synonym">Buchnera hermonthica</name>
    <dbReference type="NCBI Taxonomy" id="68872"/>
    <lineage>
        <taxon>Eukaryota</taxon>
        <taxon>Viridiplantae</taxon>
        <taxon>Streptophyta</taxon>
        <taxon>Embryophyta</taxon>
        <taxon>Tracheophyta</taxon>
        <taxon>Spermatophyta</taxon>
        <taxon>Magnoliopsida</taxon>
        <taxon>eudicotyledons</taxon>
        <taxon>Gunneridae</taxon>
        <taxon>Pentapetalae</taxon>
        <taxon>asterids</taxon>
        <taxon>lamiids</taxon>
        <taxon>Lamiales</taxon>
        <taxon>Orobanchaceae</taxon>
        <taxon>Buchnereae</taxon>
        <taxon>Striga</taxon>
    </lineage>
</organism>
<keyword evidence="7" id="KW-1133">Transmembrane helix</keyword>
<keyword evidence="8" id="KW-0560">Oxidoreductase</keyword>
<dbReference type="Pfam" id="PF00076">
    <property type="entry name" value="RRM_1"/>
    <property type="match status" value="1"/>
</dbReference>
<evidence type="ECO:0000256" key="7">
    <source>
        <dbReference type="ARBA" id="ARBA00022989"/>
    </source>
</evidence>
<dbReference type="GO" id="GO:0009808">
    <property type="term" value="P:lignin metabolic process"/>
    <property type="evidence" value="ECO:0007669"/>
    <property type="project" value="TreeGrafter"/>
</dbReference>
<evidence type="ECO:0000256" key="9">
    <source>
        <dbReference type="ARBA" id="ARBA00023004"/>
    </source>
</evidence>
<feature type="region of interest" description="Disordered" evidence="14">
    <location>
        <begin position="627"/>
        <end position="739"/>
    </location>
</feature>
<evidence type="ECO:0000256" key="2">
    <source>
        <dbReference type="ARBA" id="ARBA00004167"/>
    </source>
</evidence>
<feature type="binding site" description="axial binding residue" evidence="12">
    <location>
        <position position="446"/>
    </location>
    <ligand>
        <name>heme</name>
        <dbReference type="ChEBI" id="CHEBI:30413"/>
    </ligand>
    <ligandPart>
        <name>Fe</name>
        <dbReference type="ChEBI" id="CHEBI:18248"/>
    </ligandPart>
</feature>
<feature type="compositionally biased region" description="Low complexity" evidence="14">
    <location>
        <begin position="662"/>
        <end position="677"/>
    </location>
</feature>
<keyword evidence="17" id="KW-1185">Reference proteome</keyword>
<keyword evidence="10" id="KW-0503">Monooxygenase</keyword>
<evidence type="ECO:0000256" key="5">
    <source>
        <dbReference type="ARBA" id="ARBA00022692"/>
    </source>
</evidence>
<sequence>MDNFLRHILVSILAAAAAAALVSRLRGRRLRLPPGPFSLPFLGSWLHIGNNLDHHDLTRYSRTLGNIFLLRMGTRRIAVVSSQDLAKEVLLTRGKEFGSRSRNIVFDIFTGKGQDMVFAEYGEHWRKMRRIVTLPFFTARVVQEHRRDWEAEAATVVEEARRDPAACGEGVVLRRLIELMVYNNVYGIMFGRKFEGLEDPLFLRLKGVNGERSRLGQSLEYNFGDFVPVLRPFLRGYLKVCREVTGRRLSLYRDKFLAERKKIASAEGIDKNGPKCGVDHFLEAQKNGEISEDHLLYIVENMNVAAIETTVWALEWAIAELINNPEIQSKLRAELDSVLGPGVQVTEPDTHKLPYLQAVIKETLRLRMIVPCLVPHMNLKQEKLGGYDIPAESRIYVNAWWLANDPAHWKKPEEFRPERFLEEESKVDVIGNDLKYIPFGVGRRSCPGIVMAMPVVGITLGRLVQNFELLPPPGQEKIDMSENNGQFATRIKTHYRVRNRLIKMSYSRRSRYSSSPSPYRRYGRSVSRSRSRSRSRSCDSSDVDNPGNNLYVTGLSTRVTKRDLEKHFSTEGKVEDVHLVVDPWTRESRGFGFVTMSTLEEANRCINGSPVSRRYYYYDSPERRYRRRREDYSPDKRHYRRSRHRSMTPPRYRWQRSRRSYSRSVSSGRSRSRSYSSPRRDHSRSVSPFARIGGSHGSTRKRSGSRGPSRDGRSSRSHSRSPSASSSSRSMSASRYSSP</sequence>
<dbReference type="SMART" id="SM00360">
    <property type="entry name" value="RRM"/>
    <property type="match status" value="1"/>
</dbReference>
<evidence type="ECO:0000256" key="4">
    <source>
        <dbReference type="ARBA" id="ARBA00022617"/>
    </source>
</evidence>
<dbReference type="GO" id="GO:0020037">
    <property type="term" value="F:heme binding"/>
    <property type="evidence" value="ECO:0007669"/>
    <property type="project" value="InterPro"/>
</dbReference>
<dbReference type="InterPro" id="IPR017972">
    <property type="entry name" value="Cyt_P450_CS"/>
</dbReference>
<dbReference type="InterPro" id="IPR036396">
    <property type="entry name" value="Cyt_P450_sf"/>
</dbReference>
<dbReference type="PANTHER" id="PTHR47948:SF11">
    <property type="entry name" value="TRANS-CINNAMATE 4-MONOOXYGENASE"/>
    <property type="match status" value="1"/>
</dbReference>
<dbReference type="Gene3D" id="1.10.630.10">
    <property type="entry name" value="Cytochrome P450"/>
    <property type="match status" value="1"/>
</dbReference>
<evidence type="ECO:0000256" key="8">
    <source>
        <dbReference type="ARBA" id="ARBA00023002"/>
    </source>
</evidence>
<dbReference type="GO" id="GO:0003723">
    <property type="term" value="F:RNA binding"/>
    <property type="evidence" value="ECO:0007669"/>
    <property type="project" value="UniProtKB-UniRule"/>
</dbReference>
<dbReference type="PROSITE" id="PS50102">
    <property type="entry name" value="RRM"/>
    <property type="match status" value="1"/>
</dbReference>
<evidence type="ECO:0000256" key="11">
    <source>
        <dbReference type="ARBA" id="ARBA00023136"/>
    </source>
</evidence>
<dbReference type="PRINTS" id="PR00385">
    <property type="entry name" value="P450"/>
</dbReference>
<evidence type="ECO:0000313" key="16">
    <source>
        <dbReference type="EMBL" id="CAA0842389.1"/>
    </source>
</evidence>
<name>A0A9N7P151_STRHE</name>
<comment type="similarity">
    <text evidence="3">Belongs to the cytochrome P450 family.</text>
</comment>
<evidence type="ECO:0000256" key="10">
    <source>
        <dbReference type="ARBA" id="ARBA00023033"/>
    </source>
</evidence>
<dbReference type="OrthoDB" id="1470350at2759"/>
<keyword evidence="11" id="KW-0472">Membrane</keyword>
<keyword evidence="5" id="KW-0812">Transmembrane</keyword>
<dbReference type="SUPFAM" id="SSF48264">
    <property type="entry name" value="Cytochrome P450"/>
    <property type="match status" value="1"/>
</dbReference>
<dbReference type="Pfam" id="PF00067">
    <property type="entry name" value="p450"/>
    <property type="match status" value="1"/>
</dbReference>
<dbReference type="InterPro" id="IPR002401">
    <property type="entry name" value="Cyt_P450_E_grp-I"/>
</dbReference>
<feature type="region of interest" description="Disordered" evidence="14">
    <location>
        <begin position="508"/>
        <end position="549"/>
    </location>
</feature>
<protein>
    <submittedName>
        <fullName evidence="16">Trans-cinnamate 4-monooxygenase</fullName>
    </submittedName>
</protein>
<keyword evidence="4 12" id="KW-0349">Heme</keyword>
<dbReference type="InterPro" id="IPR012677">
    <property type="entry name" value="Nucleotide-bd_a/b_plait_sf"/>
</dbReference>
<dbReference type="AlphaFoldDB" id="A0A9N7P151"/>
<dbReference type="PANTHER" id="PTHR47948">
    <property type="entry name" value="TRANS-CINNAMATE 4-MONOOXYGENASE"/>
    <property type="match status" value="1"/>
</dbReference>
<dbReference type="GO" id="GO:0016020">
    <property type="term" value="C:membrane"/>
    <property type="evidence" value="ECO:0007669"/>
    <property type="project" value="UniProtKB-SubCell"/>
</dbReference>
<feature type="compositionally biased region" description="Basic residues" evidence="14">
    <location>
        <begin position="637"/>
        <end position="646"/>
    </location>
</feature>
<dbReference type="PROSITE" id="PS00086">
    <property type="entry name" value="CYTOCHROME_P450"/>
    <property type="match status" value="1"/>
</dbReference>
<evidence type="ECO:0000256" key="3">
    <source>
        <dbReference type="ARBA" id="ARBA00010617"/>
    </source>
</evidence>
<evidence type="ECO:0000313" key="17">
    <source>
        <dbReference type="Proteomes" id="UP001153555"/>
    </source>
</evidence>
<feature type="domain" description="RRM" evidence="15">
    <location>
        <begin position="548"/>
        <end position="623"/>
    </location>
</feature>
<evidence type="ECO:0000256" key="12">
    <source>
        <dbReference type="PIRSR" id="PIRSR602401-1"/>
    </source>
</evidence>
<keyword evidence="6 12" id="KW-0479">Metal-binding</keyword>
<dbReference type="InterPro" id="IPR001128">
    <property type="entry name" value="Cyt_P450"/>
</dbReference>